<dbReference type="AlphaFoldDB" id="V4AMF1"/>
<dbReference type="HOGENOM" id="CLU_2294819_0_0_1"/>
<name>V4AMF1_LOTGI</name>
<feature type="transmembrane region" description="Helical" evidence="1">
    <location>
        <begin position="39"/>
        <end position="59"/>
    </location>
</feature>
<dbReference type="Proteomes" id="UP000030746">
    <property type="component" value="Unassembled WGS sequence"/>
</dbReference>
<sequence length="101" mass="11144">MAFEGGLIRNLGFGCAATVTRVGSILATQVMSLAFKGGYFPYIIICILMTIDTCSILTLPETWGKVLKDTLIVMKKKGPKQDMYIVNSSERVDVNSQNMFE</sequence>
<dbReference type="CTD" id="20238611"/>
<keyword evidence="1" id="KW-1133">Transmembrane helix</keyword>
<keyword evidence="1" id="KW-0812">Transmembrane</keyword>
<evidence type="ECO:0000313" key="2">
    <source>
        <dbReference type="EMBL" id="ESO94811.1"/>
    </source>
</evidence>
<dbReference type="GeneID" id="20238611"/>
<evidence type="ECO:0000256" key="1">
    <source>
        <dbReference type="SAM" id="Phobius"/>
    </source>
</evidence>
<protein>
    <recommendedName>
        <fullName evidence="4">Major facilitator superfamily (MFS) profile domain-containing protein</fullName>
    </recommendedName>
</protein>
<proteinExistence type="predicted"/>
<reference evidence="2 3" key="1">
    <citation type="journal article" date="2013" name="Nature">
        <title>Insights into bilaterian evolution from three spiralian genomes.</title>
        <authorList>
            <person name="Simakov O."/>
            <person name="Marletaz F."/>
            <person name="Cho S.J."/>
            <person name="Edsinger-Gonzales E."/>
            <person name="Havlak P."/>
            <person name="Hellsten U."/>
            <person name="Kuo D.H."/>
            <person name="Larsson T."/>
            <person name="Lv J."/>
            <person name="Arendt D."/>
            <person name="Savage R."/>
            <person name="Osoegawa K."/>
            <person name="de Jong P."/>
            <person name="Grimwood J."/>
            <person name="Chapman J.A."/>
            <person name="Shapiro H."/>
            <person name="Aerts A."/>
            <person name="Otillar R.P."/>
            <person name="Terry A.Y."/>
            <person name="Boore J.L."/>
            <person name="Grigoriev I.V."/>
            <person name="Lindberg D.R."/>
            <person name="Seaver E.C."/>
            <person name="Weisblat D.A."/>
            <person name="Putnam N.H."/>
            <person name="Rokhsar D.S."/>
        </authorList>
    </citation>
    <scope>NUCLEOTIDE SEQUENCE [LARGE SCALE GENOMIC DNA]</scope>
</reference>
<organism evidence="2 3">
    <name type="scientific">Lottia gigantea</name>
    <name type="common">Giant owl limpet</name>
    <dbReference type="NCBI Taxonomy" id="225164"/>
    <lineage>
        <taxon>Eukaryota</taxon>
        <taxon>Metazoa</taxon>
        <taxon>Spiralia</taxon>
        <taxon>Lophotrochozoa</taxon>
        <taxon>Mollusca</taxon>
        <taxon>Gastropoda</taxon>
        <taxon>Patellogastropoda</taxon>
        <taxon>Lottioidea</taxon>
        <taxon>Lottiidae</taxon>
        <taxon>Lottia</taxon>
    </lineage>
</organism>
<dbReference type="OrthoDB" id="6142477at2759"/>
<keyword evidence="3" id="KW-1185">Reference proteome</keyword>
<keyword evidence="1" id="KW-0472">Membrane</keyword>
<accession>V4AMF1</accession>
<gene>
    <name evidence="2" type="ORF">LOTGIDRAFT_161063</name>
</gene>
<dbReference type="InterPro" id="IPR036259">
    <property type="entry name" value="MFS_trans_sf"/>
</dbReference>
<dbReference type="KEGG" id="lgi:LOTGIDRAFT_161063"/>
<dbReference type="Gene3D" id="1.20.1250.20">
    <property type="entry name" value="MFS general substrate transporter like domains"/>
    <property type="match status" value="1"/>
</dbReference>
<evidence type="ECO:0008006" key="4">
    <source>
        <dbReference type="Google" id="ProtNLM"/>
    </source>
</evidence>
<dbReference type="RefSeq" id="XP_009054551.1">
    <property type="nucleotide sequence ID" value="XM_009056303.1"/>
</dbReference>
<dbReference type="EMBL" id="KB201750">
    <property type="protein sequence ID" value="ESO94811.1"/>
    <property type="molecule type" value="Genomic_DNA"/>
</dbReference>
<evidence type="ECO:0000313" key="3">
    <source>
        <dbReference type="Proteomes" id="UP000030746"/>
    </source>
</evidence>